<dbReference type="GO" id="GO:0052693">
    <property type="term" value="F:epoxyqueuosine reductase activity"/>
    <property type="evidence" value="ECO:0007669"/>
    <property type="project" value="UniProtKB-EC"/>
</dbReference>
<dbReference type="HAMAP" id="MF_00916">
    <property type="entry name" value="QueG"/>
    <property type="match status" value="1"/>
</dbReference>
<evidence type="ECO:0000256" key="8">
    <source>
        <dbReference type="ARBA" id="ARBA00023014"/>
    </source>
</evidence>
<dbReference type="InterPro" id="IPR017896">
    <property type="entry name" value="4Fe4S_Fe-S-bd"/>
</dbReference>
<dbReference type="RefSeq" id="WP_236499542.1">
    <property type="nucleotide sequence ID" value="NZ_CP091244.1"/>
</dbReference>
<evidence type="ECO:0000256" key="1">
    <source>
        <dbReference type="ARBA" id="ARBA00022485"/>
    </source>
</evidence>
<feature type="binding site" evidence="9">
    <location>
        <position position="156"/>
    </location>
    <ligand>
        <name>cob(II)alamin</name>
        <dbReference type="ChEBI" id="CHEBI:16304"/>
    </ligand>
</feature>
<dbReference type="NCBIfam" id="TIGR00276">
    <property type="entry name" value="tRNA epoxyqueuosine(34) reductase QueG"/>
    <property type="match status" value="1"/>
</dbReference>
<evidence type="ECO:0000256" key="7">
    <source>
        <dbReference type="ARBA" id="ARBA00023004"/>
    </source>
</evidence>
<keyword evidence="3 9" id="KW-0819">tRNA processing</keyword>
<dbReference type="Proteomes" id="UP001054801">
    <property type="component" value="Chromosome"/>
</dbReference>
<keyword evidence="9" id="KW-0170">Cobalt</keyword>
<feature type="binding site" evidence="9">
    <location>
        <position position="186"/>
    </location>
    <ligand>
        <name>[4Fe-4S] cluster</name>
        <dbReference type="ChEBI" id="CHEBI:49883"/>
        <label>1</label>
    </ligand>
</feature>
<feature type="binding site" evidence="9">
    <location>
        <position position="192"/>
    </location>
    <ligand>
        <name>[4Fe-4S] cluster</name>
        <dbReference type="ChEBI" id="CHEBI:49883"/>
        <label>1</label>
    </ligand>
</feature>
<dbReference type="PROSITE" id="PS00198">
    <property type="entry name" value="4FE4S_FER_1"/>
    <property type="match status" value="1"/>
</dbReference>
<evidence type="ECO:0000256" key="4">
    <source>
        <dbReference type="ARBA" id="ARBA00022723"/>
    </source>
</evidence>
<feature type="binding site" evidence="9">
    <location>
        <position position="239"/>
    </location>
    <ligand>
        <name>[4Fe-4S] cluster</name>
        <dbReference type="ChEBI" id="CHEBI:49883"/>
        <label>2</label>
    </ligand>
</feature>
<dbReference type="Gene3D" id="3.30.70.20">
    <property type="match status" value="1"/>
</dbReference>
<feature type="binding site" evidence="9">
    <location>
        <position position="167"/>
    </location>
    <ligand>
        <name>cob(II)alamin</name>
        <dbReference type="ChEBI" id="CHEBI:16304"/>
    </ligand>
</feature>
<comment type="similarity">
    <text evidence="9">Belongs to the QueG family.</text>
</comment>
<evidence type="ECO:0000256" key="6">
    <source>
        <dbReference type="ARBA" id="ARBA00023002"/>
    </source>
</evidence>
<keyword evidence="6 9" id="KW-0560">Oxidoreductase</keyword>
<evidence type="ECO:0000256" key="9">
    <source>
        <dbReference type="HAMAP-Rule" id="MF_00916"/>
    </source>
</evidence>
<comment type="catalytic activity">
    <reaction evidence="9">
        <text>epoxyqueuosine(34) in tRNA + AH2 = queuosine(34) in tRNA + A + H2O</text>
        <dbReference type="Rhea" id="RHEA:32159"/>
        <dbReference type="Rhea" id="RHEA-COMP:18571"/>
        <dbReference type="Rhea" id="RHEA-COMP:18582"/>
        <dbReference type="ChEBI" id="CHEBI:13193"/>
        <dbReference type="ChEBI" id="CHEBI:15377"/>
        <dbReference type="ChEBI" id="CHEBI:17499"/>
        <dbReference type="ChEBI" id="CHEBI:194431"/>
        <dbReference type="ChEBI" id="CHEBI:194443"/>
        <dbReference type="EC" id="1.17.99.6"/>
    </reaction>
</comment>
<comment type="subcellular location">
    <subcellularLocation>
        <location evidence="9">Cytoplasm</location>
    </subcellularLocation>
</comment>
<keyword evidence="4 9" id="KW-0479">Metal-binding</keyword>
<feature type="binding site" evidence="9">
    <location>
        <position position="246"/>
    </location>
    <ligand>
        <name>[4Fe-4S] cluster</name>
        <dbReference type="ChEBI" id="CHEBI:49883"/>
        <label>1</label>
    </ligand>
</feature>
<feature type="domain" description="4Fe-4S ferredoxin-type" evidence="10">
    <location>
        <begin position="177"/>
        <end position="206"/>
    </location>
</feature>
<comment type="function">
    <text evidence="9">Catalyzes the conversion of epoxyqueuosine (oQ) to queuosine (Q), which is a hypermodified base found in the wobble positions of tRNA(Asp), tRNA(Asn), tRNA(His) and tRNA(Tyr).</text>
</comment>
<protein>
    <recommendedName>
        <fullName evidence="9">Epoxyqueuosine reductase</fullName>
        <ecNumber evidence="9">1.17.99.6</ecNumber>
    </recommendedName>
    <alternativeName>
        <fullName evidence="9">Queuosine biosynthesis protein QueG</fullName>
    </alternativeName>
</protein>
<keyword evidence="8 9" id="KW-0411">Iron-sulfur</keyword>
<gene>
    <name evidence="9 11" type="primary">queG</name>
    <name evidence="11" type="ORF">L2Y54_02020</name>
</gene>
<keyword evidence="9" id="KW-0846">Cobalamin</keyword>
<proteinExistence type="inferred from homology"/>
<evidence type="ECO:0000313" key="11">
    <source>
        <dbReference type="EMBL" id="UJS24834.1"/>
    </source>
</evidence>
<comment type="cofactor">
    <cofactor evidence="9">
        <name>[4Fe-4S] cluster</name>
        <dbReference type="ChEBI" id="CHEBI:49883"/>
    </cofactor>
    <text evidence="9">Binds 2 [4Fe-4S] clusters per monomer.</text>
</comment>
<comment type="pathway">
    <text evidence="9">tRNA modification; tRNA-queuosine biosynthesis.</text>
</comment>
<name>A0ABY3T236_9GAMM</name>
<feature type="binding site" evidence="9">
    <location>
        <position position="189"/>
    </location>
    <ligand>
        <name>[4Fe-4S] cluster</name>
        <dbReference type="ChEBI" id="CHEBI:49883"/>
        <label>1</label>
    </ligand>
</feature>
<evidence type="ECO:0000256" key="2">
    <source>
        <dbReference type="ARBA" id="ARBA00022490"/>
    </source>
</evidence>
<dbReference type="InterPro" id="IPR013542">
    <property type="entry name" value="QueG_DUF1730"/>
</dbReference>
<comment type="subunit">
    <text evidence="9">Monomer.</text>
</comment>
<dbReference type="EMBL" id="CP091244">
    <property type="protein sequence ID" value="UJS24834.1"/>
    <property type="molecule type" value="Genomic_DNA"/>
</dbReference>
<dbReference type="EC" id="1.17.99.6" evidence="9"/>
<sequence length="349" mass="39249">MQIAQLQAIGEALGFNAVGVSNIDLSLAEQRLLDWLAQGYQGDMAWMAHHGTKRSRPDELVSGTLSVISVRMDYLPPDSTDAVMVLNHPERAYISRYALGRDYHKVIRQRLEKFAQRLQAEIGAFGYRVFTDSAPVLEKPIAVKAGLGWMGKHTNILSRDAGSWFFLGEIYTDLPLEETGSVTEHCGQCTACIDVCPTQAILAPYVLDARRCISYLTIEYQGSIPSALRPLMGNRIYGCDDCQLICPWNRFAQTSPEADFAVRNGLDSARLSELFQWSETEFMRRLEGSPIRRIGYERWLRNIAVALGNAPPSLSALNLLRHKYEALDSVLVKEHIQWAIDQQKQWLSA</sequence>
<keyword evidence="2 9" id="KW-0963">Cytoplasm</keyword>
<dbReference type="PANTHER" id="PTHR30002:SF4">
    <property type="entry name" value="EPOXYQUEUOSINE REDUCTASE"/>
    <property type="match status" value="1"/>
</dbReference>
<dbReference type="SUPFAM" id="SSF46548">
    <property type="entry name" value="alpha-helical ferredoxin"/>
    <property type="match status" value="1"/>
</dbReference>
<reference evidence="11" key="1">
    <citation type="journal article" date="2022" name="Microorganisms">
        <title>Two New Species of Filamentous Sulfur Bacteria of the Genus Thiothrix, Thiothrix winogradskyi sp. nov. and 'Candidatus Thiothrix sulfatifontis' sp. nov.</title>
        <authorList>
            <person name="Ravin N.V."/>
            <person name="Rossetti S."/>
            <person name="Beletsky A.V."/>
            <person name="Kadnikov V.V."/>
            <person name="Rudenko T.S."/>
            <person name="Smolyakov D.D."/>
            <person name="Moskvitina M.I."/>
            <person name="Gureeva M.V."/>
            <person name="Mardanov A.V."/>
            <person name="Grabovich M.Y."/>
        </authorList>
    </citation>
    <scope>NUCLEOTIDE SEQUENCE</scope>
    <source>
        <strain evidence="11">CT3</strain>
    </source>
</reference>
<feature type="binding site" evidence="9">
    <location>
        <position position="196"/>
    </location>
    <ligand>
        <name>[4Fe-4S] cluster</name>
        <dbReference type="ChEBI" id="CHEBI:49883"/>
        <label>2</label>
    </ligand>
</feature>
<dbReference type="PROSITE" id="PS51379">
    <property type="entry name" value="4FE4S_FER_2"/>
    <property type="match status" value="1"/>
</dbReference>
<feature type="binding site" evidence="9">
    <location>
        <position position="242"/>
    </location>
    <ligand>
        <name>[4Fe-4S] cluster</name>
        <dbReference type="ChEBI" id="CHEBI:49883"/>
        <label>2</label>
    </ligand>
</feature>
<keyword evidence="7 9" id="KW-0408">Iron</keyword>
<dbReference type="InterPro" id="IPR004453">
    <property type="entry name" value="QueG"/>
</dbReference>
<feature type="active site" description="Proton donor" evidence="9">
    <location>
        <position position="132"/>
    </location>
</feature>
<accession>A0ABY3T236</accession>
<feature type="binding site" evidence="9">
    <location>
        <position position="214"/>
    </location>
    <ligand>
        <name>cob(II)alamin</name>
        <dbReference type="ChEBI" id="CHEBI:16304"/>
    </ligand>
</feature>
<comment type="cofactor">
    <cofactor evidence="9">
        <name>cob(II)alamin</name>
        <dbReference type="ChEBI" id="CHEBI:16304"/>
    </cofactor>
</comment>
<organism evidence="11 12">
    <name type="scientific">Thiothrix winogradskyi</name>
    <dbReference type="NCBI Taxonomy" id="96472"/>
    <lineage>
        <taxon>Bacteria</taxon>
        <taxon>Pseudomonadati</taxon>
        <taxon>Pseudomonadota</taxon>
        <taxon>Gammaproteobacteria</taxon>
        <taxon>Thiotrichales</taxon>
        <taxon>Thiotrichaceae</taxon>
        <taxon>Thiothrix</taxon>
    </lineage>
</organism>
<evidence type="ECO:0000256" key="5">
    <source>
        <dbReference type="ARBA" id="ARBA00022785"/>
    </source>
</evidence>
<keyword evidence="5 9" id="KW-0671">Queuosine biosynthesis</keyword>
<feature type="binding site" evidence="9">
    <location>
        <position position="54"/>
    </location>
    <ligand>
        <name>cob(II)alamin</name>
        <dbReference type="ChEBI" id="CHEBI:16304"/>
    </ligand>
</feature>
<evidence type="ECO:0000259" key="10">
    <source>
        <dbReference type="PROSITE" id="PS51379"/>
    </source>
</evidence>
<keyword evidence="12" id="KW-1185">Reference proteome</keyword>
<dbReference type="PANTHER" id="PTHR30002">
    <property type="entry name" value="EPOXYQUEUOSINE REDUCTASE"/>
    <property type="match status" value="1"/>
</dbReference>
<evidence type="ECO:0000313" key="12">
    <source>
        <dbReference type="Proteomes" id="UP001054801"/>
    </source>
</evidence>
<keyword evidence="1 9" id="KW-0004">4Fe-4S</keyword>
<dbReference type="InterPro" id="IPR017900">
    <property type="entry name" value="4Fe4S_Fe_S_CS"/>
</dbReference>
<feature type="binding site" evidence="9">
    <location>
        <position position="212"/>
    </location>
    <ligand>
        <name>[4Fe-4S] cluster</name>
        <dbReference type="ChEBI" id="CHEBI:49883"/>
        <label>2</label>
    </ligand>
</feature>
<dbReference type="Pfam" id="PF13484">
    <property type="entry name" value="Fer4_16"/>
    <property type="match status" value="1"/>
</dbReference>
<dbReference type="Pfam" id="PF08331">
    <property type="entry name" value="QueG_DUF1730"/>
    <property type="match status" value="1"/>
</dbReference>
<comment type="caution">
    <text evidence="9">Lacks conserved residue(s) required for the propagation of feature annotation.</text>
</comment>
<feature type="binding site" evidence="9">
    <location>
        <position position="132"/>
    </location>
    <ligand>
        <name>cob(II)alamin</name>
        <dbReference type="ChEBI" id="CHEBI:16304"/>
    </ligand>
</feature>
<feature type="binding site" evidence="9">
    <location>
        <begin position="239"/>
        <end position="240"/>
    </location>
    <ligand>
        <name>cob(II)alamin</name>
        <dbReference type="ChEBI" id="CHEBI:16304"/>
    </ligand>
</feature>
<evidence type="ECO:0000256" key="3">
    <source>
        <dbReference type="ARBA" id="ARBA00022694"/>
    </source>
</evidence>